<dbReference type="EMBL" id="WHJF01000288">
    <property type="protein sequence ID" value="NHZ67120.1"/>
    <property type="molecule type" value="Genomic_DNA"/>
</dbReference>
<evidence type="ECO:0008006" key="3">
    <source>
        <dbReference type="Google" id="ProtNLM"/>
    </source>
</evidence>
<comment type="caution">
    <text evidence="1">The sequence shown here is derived from an EMBL/GenBank/DDBJ whole genome shotgun (WGS) entry which is preliminary data.</text>
</comment>
<evidence type="ECO:0000313" key="2">
    <source>
        <dbReference type="Proteomes" id="UP000610594"/>
    </source>
</evidence>
<organism evidence="1 2">
    <name type="scientific">Massilia genomosp. 1</name>
    <dbReference type="NCBI Taxonomy" id="2609280"/>
    <lineage>
        <taxon>Bacteria</taxon>
        <taxon>Pseudomonadati</taxon>
        <taxon>Pseudomonadota</taxon>
        <taxon>Betaproteobacteria</taxon>
        <taxon>Burkholderiales</taxon>
        <taxon>Oxalobacteraceae</taxon>
        <taxon>Telluria group</taxon>
        <taxon>Massilia</taxon>
    </lineage>
</organism>
<protein>
    <recommendedName>
        <fullName evidence="3">Immunity protein 63 domain-containing protein</fullName>
    </recommendedName>
</protein>
<proteinExistence type="predicted"/>
<dbReference type="Proteomes" id="UP000610594">
    <property type="component" value="Unassembled WGS sequence"/>
</dbReference>
<gene>
    <name evidence="1" type="ORF">F1735_33515</name>
</gene>
<reference evidence="1 2" key="1">
    <citation type="submission" date="2019-10" db="EMBL/GenBank/DDBJ databases">
        <title>Taxonomy of Antarctic Massilia spp.: description of Massilia rubra sp. nov., Massilia aquatica sp. nov., Massilia mucilaginosa sp. nov., Massilia frigida sp. nov. isolated from streams, lakes and regoliths.</title>
        <authorList>
            <person name="Holochova P."/>
            <person name="Sedlacek I."/>
            <person name="Kralova S."/>
            <person name="Maslanova I."/>
            <person name="Busse H.-J."/>
            <person name="Stankova E."/>
            <person name="Vrbovska V."/>
            <person name="Kovarovic V."/>
            <person name="Bartak M."/>
            <person name="Svec P."/>
            <person name="Pantucek R."/>
        </authorList>
    </citation>
    <scope>NUCLEOTIDE SEQUENCE [LARGE SCALE GENOMIC DNA]</scope>
    <source>
        <strain evidence="1 2">CCM 8694</strain>
    </source>
</reference>
<dbReference type="RefSeq" id="WP_167241354.1">
    <property type="nucleotide sequence ID" value="NZ_WHJF01000288.1"/>
</dbReference>
<sequence length="151" mass="17573">MNNHTEYLINSSISFTAIFGDEGKEIKLRSYLLSLEKILADKMPAAKYSKHLDFILIDLRVDGFLKWFTIPDKPKLMNYSSKNRDISYQVSIKKDFWLLSSKNKQEYLLNIAKDAINATCARLKKKKFDVDLVGMMNDFDEVAREYRSITS</sequence>
<evidence type="ECO:0000313" key="1">
    <source>
        <dbReference type="EMBL" id="NHZ67120.1"/>
    </source>
</evidence>
<keyword evidence="2" id="KW-1185">Reference proteome</keyword>
<name>A0ABX0N290_9BURK</name>
<accession>A0ABX0N290</accession>